<name>A0A8C5NBK9_GOUWI</name>
<evidence type="ECO:0000313" key="10">
    <source>
        <dbReference type="Proteomes" id="UP000694680"/>
    </source>
</evidence>
<gene>
    <name evidence="9" type="primary">cdca2</name>
</gene>
<evidence type="ECO:0000256" key="5">
    <source>
        <dbReference type="ARBA" id="ARBA00023242"/>
    </source>
</evidence>
<feature type="region of interest" description="Disordered" evidence="7">
    <location>
        <begin position="1"/>
        <end position="28"/>
    </location>
</feature>
<feature type="compositionally biased region" description="Polar residues" evidence="7">
    <location>
        <begin position="632"/>
        <end position="642"/>
    </location>
</feature>
<feature type="region of interest" description="Disordered" evidence="7">
    <location>
        <begin position="48"/>
        <end position="118"/>
    </location>
</feature>
<feature type="domain" description="PP1-binding" evidence="8">
    <location>
        <begin position="291"/>
        <end position="341"/>
    </location>
</feature>
<reference evidence="9" key="2">
    <citation type="submission" date="2025-08" db="UniProtKB">
        <authorList>
            <consortium name="Ensembl"/>
        </authorList>
    </citation>
    <scope>IDENTIFICATION</scope>
</reference>
<dbReference type="Pfam" id="PF15276">
    <property type="entry name" value="PP1_bind"/>
    <property type="match status" value="1"/>
</dbReference>
<accession>A0A8C5NBK9</accession>
<dbReference type="Proteomes" id="UP000694680">
    <property type="component" value="Chromosome 9"/>
</dbReference>
<feature type="region of interest" description="Disordered" evidence="7">
    <location>
        <begin position="430"/>
        <end position="506"/>
    </location>
</feature>
<feature type="region of interest" description="Disordered" evidence="7">
    <location>
        <begin position="624"/>
        <end position="675"/>
    </location>
</feature>
<dbReference type="PANTHER" id="PTHR21603:SF16">
    <property type="entry name" value="CELL DIVISION CYCLE-ASSOCIATED PROTEIN 2"/>
    <property type="match status" value="1"/>
</dbReference>
<keyword evidence="3" id="KW-0597">Phosphoprotein</keyword>
<feature type="compositionally biased region" description="Polar residues" evidence="7">
    <location>
        <begin position="99"/>
        <end position="118"/>
    </location>
</feature>
<evidence type="ECO:0000256" key="2">
    <source>
        <dbReference type="ARBA" id="ARBA00022499"/>
    </source>
</evidence>
<dbReference type="GO" id="GO:0051983">
    <property type="term" value="P:regulation of chromosome segregation"/>
    <property type="evidence" value="ECO:0007669"/>
    <property type="project" value="TreeGrafter"/>
</dbReference>
<proteinExistence type="predicted"/>
<keyword evidence="6" id="KW-0131">Cell cycle</keyword>
<feature type="region of interest" description="Disordered" evidence="7">
    <location>
        <begin position="162"/>
        <end position="231"/>
    </location>
</feature>
<protein>
    <recommendedName>
        <fullName evidence="8">PP1-binding domain-containing protein</fullName>
    </recommendedName>
</protein>
<dbReference type="AlphaFoldDB" id="A0A8C5NBK9"/>
<evidence type="ECO:0000256" key="1">
    <source>
        <dbReference type="ARBA" id="ARBA00004123"/>
    </source>
</evidence>
<dbReference type="InterPro" id="IPR029334">
    <property type="entry name" value="PP1-bd"/>
</dbReference>
<evidence type="ECO:0000256" key="7">
    <source>
        <dbReference type="SAM" id="MobiDB-lite"/>
    </source>
</evidence>
<dbReference type="GO" id="GO:0005694">
    <property type="term" value="C:chromosome"/>
    <property type="evidence" value="ECO:0007669"/>
    <property type="project" value="TreeGrafter"/>
</dbReference>
<feature type="compositionally biased region" description="Basic and acidic residues" evidence="7">
    <location>
        <begin position="211"/>
        <end position="221"/>
    </location>
</feature>
<reference evidence="9" key="3">
    <citation type="submission" date="2025-09" db="UniProtKB">
        <authorList>
            <consortium name="Ensembl"/>
        </authorList>
    </citation>
    <scope>IDENTIFICATION</scope>
</reference>
<dbReference type="GO" id="GO:0007088">
    <property type="term" value="P:regulation of mitotic nuclear division"/>
    <property type="evidence" value="ECO:0007669"/>
    <property type="project" value="TreeGrafter"/>
</dbReference>
<evidence type="ECO:0000313" key="9">
    <source>
        <dbReference type="Ensembl" id="ENSGWIP00000043309.1"/>
    </source>
</evidence>
<evidence type="ECO:0000256" key="6">
    <source>
        <dbReference type="ARBA" id="ARBA00023306"/>
    </source>
</evidence>
<keyword evidence="4" id="KW-0832">Ubl conjugation</keyword>
<feature type="compositionally biased region" description="Polar residues" evidence="7">
    <location>
        <begin position="1"/>
        <end position="16"/>
    </location>
</feature>
<evidence type="ECO:0000259" key="8">
    <source>
        <dbReference type="Pfam" id="PF15276"/>
    </source>
</evidence>
<sequence length="769" mass="84556">MNSTLPEGDQQENMLPSSEKDSTPVLEENTVPVNFYELTPCQFGISAQSFTPASSANRKDKSRLAQMKARRRSNIGGRGSPETNSLIRFMAQQRMKNLPKSQTPELVKSSPFSPRVTSSLRQKMASFQRLMDVEESDGCDATPALDSNTEGCIKTRDYLSDGNSCDAGKENSPPATPTNSKRRRRGLLESCNQEIRETPAPIQHSSLKKQKVSEDPVKHGMIEGPQSSSETVEPLEVNISAFSLPKKLQDDACELQNQSHPHNDLLPSSSLPSLLEMESKEDESSRTPTIKKKKVCFGGPLSPELFDKNLPPSTPLHKGATPARAQTPGGSFQLRPVLKTPQRNESKAPDSVLEFSFSDEFSASPTLVFHCRRKEQSEIVFPSLEAMDSAETNDKDYLLDAQPLNLNTAFFMDSPSQTATAEDVPSGLDVSAFLPEQDPQPENGVKRPAQSRFGNRRKKENPKEEFTSKAPTCSSSRKRKQPDQSEPVKRSTRSSARSASRKIKVTSTVRRWNKDVDRSLYGSREYASKMPSLSPITEKLFVTCPSPAALQSPNVDSTVDTHQESPAAIVLSPSGDLAVTASVEDVSKNAVVSIESCPTRALEEGSRMSGSKVAELKTKFSDVDSGLADTDCSPSEPMQRTAMQRRKRSGELPVLLERQNPSETGNPHVEPAECPSENINSSCAALEEASVAHVAPWHADFNIEDVFKPIPSRGQRSVRRSLRNRSEAQHSSSAGLAWMPRTSPDNSKETRRRTRGRRLSTALPEHVSP</sequence>
<comment type="subcellular location">
    <subcellularLocation>
        <location evidence="1">Nucleus</location>
    </subcellularLocation>
</comment>
<keyword evidence="2" id="KW-1017">Isopeptide bond</keyword>
<dbReference type="Ensembl" id="ENSGWIT00000046978.1">
    <property type="protein sequence ID" value="ENSGWIP00000043309.1"/>
    <property type="gene ID" value="ENSGWIG00000021665.1"/>
</dbReference>
<keyword evidence="5" id="KW-0539">Nucleus</keyword>
<dbReference type="PANTHER" id="PTHR21603">
    <property type="entry name" value="ANTIGEN KI-67-LIKE PROTEIN"/>
    <property type="match status" value="1"/>
</dbReference>
<feature type="region of interest" description="Disordered" evidence="7">
    <location>
        <begin position="304"/>
        <end position="335"/>
    </location>
</feature>
<dbReference type="GO" id="GO:0005634">
    <property type="term" value="C:nucleus"/>
    <property type="evidence" value="ECO:0007669"/>
    <property type="project" value="UniProtKB-SubCell"/>
</dbReference>
<organism evidence="9 10">
    <name type="scientific">Gouania willdenowi</name>
    <name type="common">Blunt-snouted clingfish</name>
    <name type="synonym">Lepadogaster willdenowi</name>
    <dbReference type="NCBI Taxonomy" id="441366"/>
    <lineage>
        <taxon>Eukaryota</taxon>
        <taxon>Metazoa</taxon>
        <taxon>Chordata</taxon>
        <taxon>Craniata</taxon>
        <taxon>Vertebrata</taxon>
        <taxon>Euteleostomi</taxon>
        <taxon>Actinopterygii</taxon>
        <taxon>Neopterygii</taxon>
        <taxon>Teleostei</taxon>
        <taxon>Neoteleostei</taxon>
        <taxon>Acanthomorphata</taxon>
        <taxon>Ovalentaria</taxon>
        <taxon>Blenniimorphae</taxon>
        <taxon>Blenniiformes</taxon>
        <taxon>Gobiesocoidei</taxon>
        <taxon>Gobiesocidae</taxon>
        <taxon>Gobiesocinae</taxon>
        <taxon>Gouania</taxon>
    </lineage>
</organism>
<evidence type="ECO:0000256" key="3">
    <source>
        <dbReference type="ARBA" id="ARBA00022553"/>
    </source>
</evidence>
<evidence type="ECO:0000256" key="4">
    <source>
        <dbReference type="ARBA" id="ARBA00022843"/>
    </source>
</evidence>
<reference evidence="9" key="1">
    <citation type="submission" date="2020-06" db="EMBL/GenBank/DDBJ databases">
        <authorList>
            <consortium name="Wellcome Sanger Institute Data Sharing"/>
        </authorList>
    </citation>
    <scope>NUCLEOTIDE SEQUENCE [LARGE SCALE GENOMIC DNA]</scope>
</reference>
<keyword evidence="10" id="KW-1185">Reference proteome</keyword>
<feature type="region of interest" description="Disordered" evidence="7">
    <location>
        <begin position="713"/>
        <end position="769"/>
    </location>
</feature>